<dbReference type="InterPro" id="IPR050490">
    <property type="entry name" value="Bact_solute-bd_prot1"/>
</dbReference>
<keyword evidence="1" id="KW-0813">Transport</keyword>
<organism evidence="1 2">
    <name type="scientific">Thermocatellispora tengchongensis</name>
    <dbReference type="NCBI Taxonomy" id="1073253"/>
    <lineage>
        <taxon>Bacteria</taxon>
        <taxon>Bacillati</taxon>
        <taxon>Actinomycetota</taxon>
        <taxon>Actinomycetes</taxon>
        <taxon>Streptosporangiales</taxon>
        <taxon>Streptosporangiaceae</taxon>
        <taxon>Thermocatellispora</taxon>
    </lineage>
</organism>
<evidence type="ECO:0000313" key="1">
    <source>
        <dbReference type="EMBL" id="MBB5135078.1"/>
    </source>
</evidence>
<dbReference type="PANTHER" id="PTHR43649">
    <property type="entry name" value="ARABINOSE-BINDING PROTEIN-RELATED"/>
    <property type="match status" value="1"/>
</dbReference>
<dbReference type="PANTHER" id="PTHR43649:SF14">
    <property type="entry name" value="BLR3389 PROTEIN"/>
    <property type="match status" value="1"/>
</dbReference>
<dbReference type="EMBL" id="JACHGN010000010">
    <property type="protein sequence ID" value="MBB5135078.1"/>
    <property type="molecule type" value="Genomic_DNA"/>
</dbReference>
<reference evidence="1 2" key="1">
    <citation type="submission" date="2020-08" db="EMBL/GenBank/DDBJ databases">
        <title>Genomic Encyclopedia of Type Strains, Phase IV (KMG-IV): sequencing the most valuable type-strain genomes for metagenomic binning, comparative biology and taxonomic classification.</title>
        <authorList>
            <person name="Goeker M."/>
        </authorList>
    </citation>
    <scope>NUCLEOTIDE SEQUENCE [LARGE SCALE GENOMIC DNA]</scope>
    <source>
        <strain evidence="1 2">DSM 45615</strain>
    </source>
</reference>
<name>A0A840P5Y4_9ACTN</name>
<dbReference type="Proteomes" id="UP000578449">
    <property type="component" value="Unassembled WGS sequence"/>
</dbReference>
<dbReference type="Pfam" id="PF01547">
    <property type="entry name" value="SBP_bac_1"/>
    <property type="match status" value="1"/>
</dbReference>
<dbReference type="Gene3D" id="3.40.190.10">
    <property type="entry name" value="Periplasmic binding protein-like II"/>
    <property type="match status" value="1"/>
</dbReference>
<gene>
    <name evidence="1" type="ORF">HNP84_004814</name>
</gene>
<accession>A0A840P5Y4</accession>
<evidence type="ECO:0000313" key="2">
    <source>
        <dbReference type="Proteomes" id="UP000578449"/>
    </source>
</evidence>
<dbReference type="RefSeq" id="WP_185052046.1">
    <property type="nucleotide sequence ID" value="NZ_BAABIX010000042.1"/>
</dbReference>
<protein>
    <submittedName>
        <fullName evidence="1">Multiple sugar transport system substrate-binding protein</fullName>
    </submittedName>
</protein>
<dbReference type="AlphaFoldDB" id="A0A840P5Y4"/>
<proteinExistence type="predicted"/>
<comment type="caution">
    <text evidence="1">The sequence shown here is derived from an EMBL/GenBank/DDBJ whole genome shotgun (WGS) entry which is preliminary data.</text>
</comment>
<keyword evidence="2" id="KW-1185">Reference proteome</keyword>
<sequence length="428" mass="45915">MNDRPPTRRAVLGAALALGALPLNGCGGGARTEIRYWNLFGGGDGVLMLKMQDDFRAKNPDIDLEAVTLAWGAPYYTKLAMAAAGGRGPDVAILHLARMPGYPAGHLLDAFDEELMAEVGLRTSQFPPGLLERATVGGRLYALPLDVHPFVMYYNTDLAGKAGLLGADGELAPLTGPDQVAEAFAKAKAVTGRYGLSLDNLDVQPWRLFWGLYRQLDGAMELPPGGTVGIDDAKAIRALEYMRRLTAEGLATEGVDYPGAIASFINGEAAFHWNGGWEVATFTAAGLPYSMTRFPNIFGNGRTAGDSHVFVLPHQRVRDPERTRASYRLIAHMLKTSVTWGSAGHVPAYQPILGTPEYLALKPQSEYRDVTPDVQLDPPAWFSGSGSDFQNQGGAAFQGVLSGELTPEEGLARFKAAVNKLLTTLSPV</sequence>
<dbReference type="SUPFAM" id="SSF53850">
    <property type="entry name" value="Periplasmic binding protein-like II"/>
    <property type="match status" value="1"/>
</dbReference>
<dbReference type="InterPro" id="IPR006059">
    <property type="entry name" value="SBP"/>
</dbReference>
<keyword evidence="1" id="KW-0762">Sugar transport</keyword>